<reference evidence="2" key="1">
    <citation type="submission" date="2016-10" db="EMBL/GenBank/DDBJ databases">
        <authorList>
            <person name="Varghese N."/>
            <person name="Submissions S."/>
        </authorList>
    </citation>
    <scope>NUCLEOTIDE SEQUENCE [LARGE SCALE GENOMIC DNA]</scope>
    <source>
        <strain evidence="2">CGMCC 4.5579</strain>
    </source>
</reference>
<dbReference type="EMBL" id="FOWW01000014">
    <property type="protein sequence ID" value="SFQ70942.1"/>
    <property type="molecule type" value="Genomic_DNA"/>
</dbReference>
<sequence>MGGNPARVLRQRFDDADIDRLRRAAWWDWPAELVTEHARTIMAGNPADIERIAEGIR</sequence>
<dbReference type="STRING" id="587909.SAMN05421810_1149"/>
<accession>A0A1I6AQN0</accession>
<dbReference type="Gene3D" id="2.160.10.10">
    <property type="entry name" value="Hexapeptide repeat proteins"/>
    <property type="match status" value="1"/>
</dbReference>
<dbReference type="GO" id="GO:0016740">
    <property type="term" value="F:transferase activity"/>
    <property type="evidence" value="ECO:0007669"/>
    <property type="project" value="UniProtKB-KW"/>
</dbReference>
<evidence type="ECO:0000313" key="1">
    <source>
        <dbReference type="EMBL" id="SFQ70942.1"/>
    </source>
</evidence>
<dbReference type="SUPFAM" id="SSF51161">
    <property type="entry name" value="Trimeric LpxA-like enzymes"/>
    <property type="match status" value="1"/>
</dbReference>
<dbReference type="InterPro" id="IPR011004">
    <property type="entry name" value="Trimer_LpxA-like_sf"/>
</dbReference>
<gene>
    <name evidence="1" type="ORF">SAMN05421810_1149</name>
</gene>
<keyword evidence="1" id="KW-0808">Transferase</keyword>
<dbReference type="AlphaFoldDB" id="A0A1I6AQN0"/>
<protein>
    <submittedName>
        <fullName evidence="1">Virginiamycin A acetyltransferase</fullName>
    </submittedName>
</protein>
<organism evidence="1 2">
    <name type="scientific">Amycolatopsis arida</name>
    <dbReference type="NCBI Taxonomy" id="587909"/>
    <lineage>
        <taxon>Bacteria</taxon>
        <taxon>Bacillati</taxon>
        <taxon>Actinomycetota</taxon>
        <taxon>Actinomycetes</taxon>
        <taxon>Pseudonocardiales</taxon>
        <taxon>Pseudonocardiaceae</taxon>
        <taxon>Amycolatopsis</taxon>
    </lineage>
</organism>
<keyword evidence="2" id="KW-1185">Reference proteome</keyword>
<name>A0A1I6AQN0_9PSEU</name>
<evidence type="ECO:0000313" key="2">
    <source>
        <dbReference type="Proteomes" id="UP000198727"/>
    </source>
</evidence>
<dbReference type="Proteomes" id="UP000198727">
    <property type="component" value="Unassembled WGS sequence"/>
</dbReference>
<proteinExistence type="predicted"/>